<feature type="chain" id="PRO_5001634959" description="Biotrophy-associated secreted protein 2" evidence="1">
    <location>
        <begin position="20"/>
        <end position="76"/>
    </location>
</feature>
<evidence type="ECO:0000313" key="2">
    <source>
        <dbReference type="EMBL" id="KDN69108.1"/>
    </source>
</evidence>
<evidence type="ECO:0000313" key="3">
    <source>
        <dbReference type="Proteomes" id="UP000027238"/>
    </source>
</evidence>
<name>A0A066XIV2_COLSU</name>
<dbReference type="EMBL" id="JMSE01000558">
    <property type="protein sequence ID" value="KDN69108.1"/>
    <property type="molecule type" value="Genomic_DNA"/>
</dbReference>
<keyword evidence="1" id="KW-0732">Signal</keyword>
<proteinExistence type="predicted"/>
<feature type="signal peptide" evidence="1">
    <location>
        <begin position="1"/>
        <end position="19"/>
    </location>
</feature>
<evidence type="ECO:0008006" key="4">
    <source>
        <dbReference type="Google" id="ProtNLM"/>
    </source>
</evidence>
<comment type="caution">
    <text evidence="2">The sequence shown here is derived from an EMBL/GenBank/DDBJ whole genome shotgun (WGS) entry which is preliminary data.</text>
</comment>
<keyword evidence="3" id="KW-1185">Reference proteome</keyword>
<protein>
    <recommendedName>
        <fullName evidence="4">Biotrophy-associated secreted protein 2</fullName>
    </recommendedName>
</protein>
<accession>A0A066XIV2</accession>
<organism evidence="2 3">
    <name type="scientific">Colletotrichum sublineola</name>
    <name type="common">Sorghum anthracnose fungus</name>
    <dbReference type="NCBI Taxonomy" id="1173701"/>
    <lineage>
        <taxon>Eukaryota</taxon>
        <taxon>Fungi</taxon>
        <taxon>Dikarya</taxon>
        <taxon>Ascomycota</taxon>
        <taxon>Pezizomycotina</taxon>
        <taxon>Sordariomycetes</taxon>
        <taxon>Hypocreomycetidae</taxon>
        <taxon>Glomerellales</taxon>
        <taxon>Glomerellaceae</taxon>
        <taxon>Colletotrichum</taxon>
        <taxon>Colletotrichum graminicola species complex</taxon>
    </lineage>
</organism>
<reference evidence="3" key="1">
    <citation type="journal article" date="2014" name="Genome Announc.">
        <title>Draft genome sequence of Colletotrichum sublineola, a destructive pathogen of cultivated sorghum.</title>
        <authorList>
            <person name="Baroncelli R."/>
            <person name="Sanz-Martin J.M."/>
            <person name="Rech G.E."/>
            <person name="Sukno S.A."/>
            <person name="Thon M.R."/>
        </authorList>
    </citation>
    <scope>NUCLEOTIDE SEQUENCE [LARGE SCALE GENOMIC DNA]</scope>
    <source>
        <strain evidence="3">TX430BB</strain>
    </source>
</reference>
<dbReference type="Proteomes" id="UP000027238">
    <property type="component" value="Unassembled WGS sequence"/>
</dbReference>
<sequence>MHFSNIIAVLATLAVAASALPSDEPVKQVKARGCSDDSDCGVAQFCLFGSCSGEKDIDVRYGPGVYFGRGPDAEQS</sequence>
<dbReference type="AlphaFoldDB" id="A0A066XIV2"/>
<dbReference type="HOGENOM" id="CLU_2654402_0_0_1"/>
<evidence type="ECO:0000256" key="1">
    <source>
        <dbReference type="SAM" id="SignalP"/>
    </source>
</evidence>
<gene>
    <name evidence="2" type="ORF">CSUB01_12397</name>
</gene>